<sequence>MQNTDFLMTLIFTHLLGDFVFQTSKLAESKAKSIKGLLIHVLIVFTVNIVFLFNYGLIGEIAALITTATHFIIDYAKMKTKIFYKITSIHSVIDQIIHFVVIISCDYFFRNMTNQPIMKLGFIGILNYFIIITYVATVIAKMVLCDICECKQVSCDFFKKYERLFDCTIILAIVFSFINTILGIIVLVIATVVFYFVENNYFKYSKQQTILKATIYLIFAWAFRFLVI</sequence>
<dbReference type="InterPro" id="IPR021737">
    <property type="entry name" value="Phage_phiKZ_Orf197"/>
</dbReference>
<dbReference type="Proteomes" id="UP000306409">
    <property type="component" value="Chromosome"/>
</dbReference>
<dbReference type="Pfam" id="PF11750">
    <property type="entry name" value="DUF3307"/>
    <property type="match status" value="1"/>
</dbReference>
<dbReference type="OrthoDB" id="5122730at2"/>
<dbReference type="AlphaFoldDB" id="A0A4U7JFC8"/>
<keyword evidence="2" id="KW-1185">Reference proteome</keyword>
<dbReference type="RefSeq" id="WP_137697748.1">
    <property type="nucleotide sequence ID" value="NZ_CP061336.1"/>
</dbReference>
<reference evidence="1 2" key="1">
    <citation type="submission" date="2020-09" db="EMBL/GenBank/DDBJ databases">
        <title>Characterization and genome sequencing of Ruminiclostridium sp. nov. MA18.</title>
        <authorList>
            <person name="Rettenmaier R."/>
            <person name="Kowollik M.-L."/>
            <person name="Liebl W."/>
            <person name="Zverlov V."/>
        </authorList>
    </citation>
    <scope>NUCLEOTIDE SEQUENCE [LARGE SCALE GENOMIC DNA]</scope>
    <source>
        <strain evidence="1 2">MA18</strain>
    </source>
</reference>
<accession>A0A4U7JFC8</accession>
<dbReference type="KEGG" id="rher:EHE19_002400"/>
<dbReference type="EMBL" id="CP061336">
    <property type="protein sequence ID" value="QNU67407.1"/>
    <property type="molecule type" value="Genomic_DNA"/>
</dbReference>
<organism evidence="1 2">
    <name type="scientific">Ruminiclostridium herbifermentans</name>
    <dbReference type="NCBI Taxonomy" id="2488810"/>
    <lineage>
        <taxon>Bacteria</taxon>
        <taxon>Bacillati</taxon>
        <taxon>Bacillota</taxon>
        <taxon>Clostridia</taxon>
        <taxon>Eubacteriales</taxon>
        <taxon>Oscillospiraceae</taxon>
        <taxon>Ruminiclostridium</taxon>
    </lineage>
</organism>
<evidence type="ECO:0000313" key="2">
    <source>
        <dbReference type="Proteomes" id="UP000306409"/>
    </source>
</evidence>
<gene>
    <name evidence="1" type="ORF">EHE19_002400</name>
</gene>
<proteinExistence type="predicted"/>
<protein>
    <submittedName>
        <fullName evidence="1">DUF3307 domain-containing protein</fullName>
    </submittedName>
</protein>
<name>A0A4U7JFC8_9FIRM</name>
<evidence type="ECO:0000313" key="1">
    <source>
        <dbReference type="EMBL" id="QNU67407.1"/>
    </source>
</evidence>